<organism evidence="2 3">
    <name type="scientific">Trinickia symbiotica</name>
    <dbReference type="NCBI Taxonomy" id="863227"/>
    <lineage>
        <taxon>Bacteria</taxon>
        <taxon>Pseudomonadati</taxon>
        <taxon>Pseudomonadota</taxon>
        <taxon>Betaproteobacteria</taxon>
        <taxon>Burkholderiales</taxon>
        <taxon>Burkholderiaceae</taxon>
        <taxon>Trinickia</taxon>
    </lineage>
</organism>
<dbReference type="OrthoDB" id="9115081at2"/>
<evidence type="ECO:0000313" key="3">
    <source>
        <dbReference type="Proteomes" id="UP000235777"/>
    </source>
</evidence>
<dbReference type="Proteomes" id="UP000235777">
    <property type="component" value="Unassembled WGS sequence"/>
</dbReference>
<feature type="transmembrane region" description="Helical" evidence="1">
    <location>
        <begin position="47"/>
        <end position="66"/>
    </location>
</feature>
<evidence type="ECO:0000256" key="1">
    <source>
        <dbReference type="SAM" id="Phobius"/>
    </source>
</evidence>
<dbReference type="AlphaFoldDB" id="A0A2N7X784"/>
<sequence>MKTNSHDQAQQFRKLIKRAALAYSGAIGIVALALAISIGHGAGWKPALAGMPLYVTIFVAITYQLVKELRALKRKAPEDEV</sequence>
<accession>A0A2N7X784</accession>
<protein>
    <submittedName>
        <fullName evidence="2">Uncharacterized protein</fullName>
    </submittedName>
</protein>
<keyword evidence="1" id="KW-1133">Transmembrane helix</keyword>
<reference evidence="2 3" key="1">
    <citation type="submission" date="2018-01" db="EMBL/GenBank/DDBJ databases">
        <title>Whole genome analyses suggest that Burkholderia sensu lato contains two further novel genera in the rhizoxinica-symbiotica group Mycetohabitans gen. nov., and Trinickia gen. nov.: implications for the evolution of diazotrophy and nodulation in the Burkholderiaceae.</title>
        <authorList>
            <person name="Estrada-de los Santos P."/>
            <person name="Palmer M."/>
            <person name="Chavez-Ramirez B."/>
            <person name="Beukes C."/>
            <person name="Steenkamp E.T."/>
            <person name="Hirsch A.M."/>
            <person name="Manyaka P."/>
            <person name="Maluk M."/>
            <person name="Lafos M."/>
            <person name="Crook M."/>
            <person name="Gross E."/>
            <person name="Simon M.F."/>
            <person name="Bueno dos Reis Junior F."/>
            <person name="Poole P.S."/>
            <person name="Venter S.N."/>
            <person name="James E.K."/>
        </authorList>
    </citation>
    <scope>NUCLEOTIDE SEQUENCE [LARGE SCALE GENOMIC DNA]</scope>
    <source>
        <strain evidence="2 3">JPY 581</strain>
    </source>
</reference>
<gene>
    <name evidence="2" type="ORF">C0Z20_09015</name>
</gene>
<name>A0A2N7X784_9BURK</name>
<dbReference type="EMBL" id="PNYC01000004">
    <property type="protein sequence ID" value="PMS37431.1"/>
    <property type="molecule type" value="Genomic_DNA"/>
</dbReference>
<keyword evidence="3" id="KW-1185">Reference proteome</keyword>
<feature type="transmembrane region" description="Helical" evidence="1">
    <location>
        <begin position="20"/>
        <end position="41"/>
    </location>
</feature>
<proteinExistence type="predicted"/>
<comment type="caution">
    <text evidence="2">The sequence shown here is derived from an EMBL/GenBank/DDBJ whole genome shotgun (WGS) entry which is preliminary data.</text>
</comment>
<dbReference type="RefSeq" id="WP_018443586.1">
    <property type="nucleotide sequence ID" value="NZ_KB890211.1"/>
</dbReference>
<evidence type="ECO:0000313" key="2">
    <source>
        <dbReference type="EMBL" id="PMS37431.1"/>
    </source>
</evidence>
<keyword evidence="1" id="KW-0472">Membrane</keyword>
<keyword evidence="1" id="KW-0812">Transmembrane</keyword>